<dbReference type="EC" id="2.7.1.16" evidence="7 8"/>
<organism evidence="11 12">
    <name type="scientific">Hoylesella buccalis ATCC 35310</name>
    <dbReference type="NCBI Taxonomy" id="679190"/>
    <lineage>
        <taxon>Bacteria</taxon>
        <taxon>Pseudomonadati</taxon>
        <taxon>Bacteroidota</taxon>
        <taxon>Bacteroidia</taxon>
        <taxon>Bacteroidales</taxon>
        <taxon>Prevotellaceae</taxon>
        <taxon>Hoylesella</taxon>
    </lineage>
</organism>
<dbReference type="SUPFAM" id="SSF53067">
    <property type="entry name" value="Actin-like ATPase domain"/>
    <property type="match status" value="2"/>
</dbReference>
<keyword evidence="6 8" id="KW-0119">Carbohydrate metabolism</keyword>
<keyword evidence="3 8" id="KW-0418">Kinase</keyword>
<keyword evidence="5 8" id="KW-0054">Arabinose catabolism</keyword>
<evidence type="ECO:0000256" key="2">
    <source>
        <dbReference type="ARBA" id="ARBA00022741"/>
    </source>
</evidence>
<name>D1W3J8_9BACT</name>
<dbReference type="PANTHER" id="PTHR43435">
    <property type="entry name" value="RIBULOKINASE"/>
    <property type="match status" value="1"/>
</dbReference>
<dbReference type="InterPro" id="IPR043129">
    <property type="entry name" value="ATPase_NBD"/>
</dbReference>
<evidence type="ECO:0000313" key="12">
    <source>
        <dbReference type="Proteomes" id="UP000005283"/>
    </source>
</evidence>
<dbReference type="InterPro" id="IPR018485">
    <property type="entry name" value="FGGY_C"/>
</dbReference>
<dbReference type="GO" id="GO:0019150">
    <property type="term" value="F:D-ribulokinase activity"/>
    <property type="evidence" value="ECO:0007669"/>
    <property type="project" value="TreeGrafter"/>
</dbReference>
<reference evidence="11 12" key="1">
    <citation type="submission" date="2009-12" db="EMBL/GenBank/DDBJ databases">
        <title>Genome Sequence of Prevotella buccalis ATCC 35310.</title>
        <authorList>
            <person name="Durkin A.S."/>
            <person name="Madupu R."/>
            <person name="Torralba M."/>
            <person name="Methe B."/>
            <person name="Sutton G."/>
            <person name="Strausberg R.L."/>
            <person name="Nelson K.E."/>
        </authorList>
    </citation>
    <scope>NUCLEOTIDE SEQUENCE [LARGE SCALE GENOMIC DNA]</scope>
    <source>
        <strain evidence="11 12">ATCC 35310</strain>
    </source>
</reference>
<proteinExistence type="inferred from homology"/>
<keyword evidence="1 8" id="KW-0808">Transferase</keyword>
<evidence type="ECO:0000256" key="3">
    <source>
        <dbReference type="ARBA" id="ARBA00022777"/>
    </source>
</evidence>
<dbReference type="UniPathway" id="UPA00145">
    <property type="reaction ID" value="UER00566"/>
</dbReference>
<comment type="caution">
    <text evidence="11">The sequence shown here is derived from an EMBL/GenBank/DDBJ whole genome shotgun (WGS) entry which is preliminary data.</text>
</comment>
<comment type="similarity">
    <text evidence="8">Belongs to the ribulokinase family.</text>
</comment>
<dbReference type="GO" id="GO:0019569">
    <property type="term" value="P:L-arabinose catabolic process to D-xylulose 5-phosphate"/>
    <property type="evidence" value="ECO:0007669"/>
    <property type="project" value="UniProtKB-UniPathway"/>
</dbReference>
<dbReference type="GO" id="GO:0005524">
    <property type="term" value="F:ATP binding"/>
    <property type="evidence" value="ECO:0007669"/>
    <property type="project" value="UniProtKB-UniRule"/>
</dbReference>
<comment type="catalytic activity">
    <reaction evidence="8">
        <text>L-ribulose + ATP = L-ribulose 5-phosphate + ADP + H(+)</text>
        <dbReference type="Rhea" id="RHEA:22072"/>
        <dbReference type="ChEBI" id="CHEBI:15378"/>
        <dbReference type="ChEBI" id="CHEBI:16880"/>
        <dbReference type="ChEBI" id="CHEBI:30616"/>
        <dbReference type="ChEBI" id="CHEBI:58226"/>
        <dbReference type="ChEBI" id="CHEBI:456216"/>
        <dbReference type="EC" id="2.7.1.16"/>
    </reaction>
</comment>
<dbReference type="AlphaFoldDB" id="D1W3J8"/>
<evidence type="ECO:0000256" key="4">
    <source>
        <dbReference type="ARBA" id="ARBA00022840"/>
    </source>
</evidence>
<dbReference type="CDD" id="cd07781">
    <property type="entry name" value="ASKHA_NBD_FGGY_L-RBK"/>
    <property type="match status" value="1"/>
</dbReference>
<evidence type="ECO:0000256" key="8">
    <source>
        <dbReference type="RuleBase" id="RU003455"/>
    </source>
</evidence>
<protein>
    <recommendedName>
        <fullName evidence="7 8">Ribulokinase</fullName>
        <ecNumber evidence="7 8">2.7.1.16</ecNumber>
    </recommendedName>
</protein>
<evidence type="ECO:0000256" key="1">
    <source>
        <dbReference type="ARBA" id="ARBA00022679"/>
    </source>
</evidence>
<evidence type="ECO:0000256" key="5">
    <source>
        <dbReference type="ARBA" id="ARBA00022935"/>
    </source>
</evidence>
<dbReference type="GO" id="GO:0005737">
    <property type="term" value="C:cytoplasm"/>
    <property type="evidence" value="ECO:0007669"/>
    <property type="project" value="TreeGrafter"/>
</dbReference>
<dbReference type="RefSeq" id="WP_004348041.1">
    <property type="nucleotide sequence ID" value="NZ_ADEG01000030.1"/>
</dbReference>
<dbReference type="PANTHER" id="PTHR43435:SF4">
    <property type="entry name" value="FGGY CARBOHYDRATE KINASE DOMAIN-CONTAINING PROTEIN"/>
    <property type="match status" value="1"/>
</dbReference>
<dbReference type="Pfam" id="PF00370">
    <property type="entry name" value="FGGY_N"/>
    <property type="match status" value="1"/>
</dbReference>
<dbReference type="NCBIfam" id="NF003154">
    <property type="entry name" value="PRK04123.1"/>
    <property type="match status" value="1"/>
</dbReference>
<evidence type="ECO:0000256" key="7">
    <source>
        <dbReference type="NCBIfam" id="TIGR01234"/>
    </source>
</evidence>
<dbReference type="GO" id="GO:0008741">
    <property type="term" value="F:ribulokinase activity"/>
    <property type="evidence" value="ECO:0007669"/>
    <property type="project" value="UniProtKB-UniRule"/>
</dbReference>
<evidence type="ECO:0000259" key="9">
    <source>
        <dbReference type="Pfam" id="PF00370"/>
    </source>
</evidence>
<comment type="pathway">
    <text evidence="8">Carbohydrate degradation; L-arabinose degradation via L-ribulose; D-xylulose 5-phosphate from L-arabinose (bacterial route): step 2/3.</text>
</comment>
<keyword evidence="12" id="KW-1185">Reference proteome</keyword>
<accession>D1W3J8</accession>
<dbReference type="InterPro" id="IPR005929">
    <property type="entry name" value="Ribulokinase"/>
</dbReference>
<feature type="domain" description="Carbohydrate kinase FGGY N-terminal" evidence="9">
    <location>
        <begin position="9"/>
        <end position="284"/>
    </location>
</feature>
<dbReference type="InterPro" id="IPR018484">
    <property type="entry name" value="FGGY_N"/>
</dbReference>
<dbReference type="Gene3D" id="1.20.58.2240">
    <property type="match status" value="1"/>
</dbReference>
<dbReference type="STRING" id="679190.HMPREF0650_2067"/>
<dbReference type="eggNOG" id="COG1069">
    <property type="taxonomic scope" value="Bacteria"/>
</dbReference>
<dbReference type="PIRSF" id="PIRSF000538">
    <property type="entry name" value="GlpK"/>
    <property type="match status" value="1"/>
</dbReference>
<feature type="domain" description="Carbohydrate kinase FGGY C-terminal" evidence="10">
    <location>
        <begin position="293"/>
        <end position="497"/>
    </location>
</feature>
<dbReference type="NCBIfam" id="TIGR01234">
    <property type="entry name" value="L-ribulokinase"/>
    <property type="match status" value="1"/>
</dbReference>
<dbReference type="InterPro" id="IPR000577">
    <property type="entry name" value="Carb_kinase_FGGY"/>
</dbReference>
<dbReference type="Pfam" id="PF02782">
    <property type="entry name" value="FGGY_C"/>
    <property type="match status" value="1"/>
</dbReference>
<evidence type="ECO:0000313" key="11">
    <source>
        <dbReference type="EMBL" id="EFA92876.1"/>
    </source>
</evidence>
<sequence>MMEHKKYQYVLGIDFGTDSCRALVVDASNGKEIAVGVAEYPRWKQGLYCQPKLNQYRQHPLDYIESLETAVHEATAGLSETERQAIVGITVDTTGSTPAITDEQGQPLALSKQYAENPDAMFVLWKDHTAVKEAEQINELIAKLNLSFNQYSGGTYSSEWIWAKVLHILKKETPLCQDAYSWVEHCDWISGLLAGHIKPETMLRSRCAAGHKAMWHEDWGLPSKEYLKKLHPQLGEMREHLYQNTYTCAQIAGKLTEEWATRLGLTPGIAIGVGAIDAHMGAVGASVAPGVLVSIIGTSTCDIMVSPKESLKNPYIQGISGQVDGSVLPGYIGIEAGQAAFGDIFAWFKSIMSWTLSAASNKNEAESMKRQILTRLTQEAAKIKPHAAGLVALDWMNGRRTPNADQNLKGAIANITLGTSAPEIYRALVESTAFGLKRIIEHMREQGLDIKSMNAVGGISKKSPFVMQILSDVTEMPIKIIKSENACALGSAMFAAVVSGIYPTIEEAEKHMMSEVENEYTPNPKLKPIYDQLYQKYLELGHTAEQLI</sequence>
<evidence type="ECO:0000259" key="10">
    <source>
        <dbReference type="Pfam" id="PF02782"/>
    </source>
</evidence>
<gene>
    <name evidence="11" type="primary">araB</name>
    <name evidence="11" type="ORF">HMPREF0650_2067</name>
</gene>
<dbReference type="Gene3D" id="3.30.420.40">
    <property type="match status" value="1"/>
</dbReference>
<evidence type="ECO:0000256" key="6">
    <source>
        <dbReference type="ARBA" id="ARBA00023277"/>
    </source>
</evidence>
<keyword evidence="4" id="KW-0067">ATP-binding</keyword>
<keyword evidence="2" id="KW-0547">Nucleotide-binding</keyword>
<dbReference type="Proteomes" id="UP000005283">
    <property type="component" value="Unassembled WGS sequence"/>
</dbReference>
<dbReference type="EMBL" id="ADEG01000030">
    <property type="protein sequence ID" value="EFA92876.1"/>
    <property type="molecule type" value="Genomic_DNA"/>
</dbReference>